<dbReference type="EMBL" id="UINC01006281">
    <property type="protein sequence ID" value="SVA26593.1"/>
    <property type="molecule type" value="Genomic_DNA"/>
</dbReference>
<dbReference type="InterPro" id="IPR001623">
    <property type="entry name" value="DnaJ_domain"/>
</dbReference>
<accession>A0A381UIL5</accession>
<evidence type="ECO:0000313" key="2">
    <source>
        <dbReference type="EMBL" id="SVA26593.1"/>
    </source>
</evidence>
<dbReference type="CDD" id="cd06257">
    <property type="entry name" value="DnaJ"/>
    <property type="match status" value="1"/>
</dbReference>
<dbReference type="AlphaFoldDB" id="A0A381UIL5"/>
<name>A0A381UIL5_9ZZZZ</name>
<dbReference type="PANTHER" id="PTHR44240">
    <property type="entry name" value="DNAJ DOMAIN (PROKARYOTIC HEAT SHOCK PROTEIN)-RELATED"/>
    <property type="match status" value="1"/>
</dbReference>
<dbReference type="Pfam" id="PF00226">
    <property type="entry name" value="DnaJ"/>
    <property type="match status" value="1"/>
</dbReference>
<dbReference type="InterPro" id="IPR036869">
    <property type="entry name" value="J_dom_sf"/>
</dbReference>
<reference evidence="2" key="1">
    <citation type="submission" date="2018-05" db="EMBL/GenBank/DDBJ databases">
        <authorList>
            <person name="Lanie J.A."/>
            <person name="Ng W.-L."/>
            <person name="Kazmierczak K.M."/>
            <person name="Andrzejewski T.M."/>
            <person name="Davidsen T.M."/>
            <person name="Wayne K.J."/>
            <person name="Tettelin H."/>
            <person name="Glass J.I."/>
            <person name="Rusch D."/>
            <person name="Podicherti R."/>
            <person name="Tsui H.-C.T."/>
            <person name="Winkler M.E."/>
        </authorList>
    </citation>
    <scope>NUCLEOTIDE SEQUENCE</scope>
</reference>
<dbReference type="SUPFAM" id="SSF46565">
    <property type="entry name" value="Chaperone J-domain"/>
    <property type="match status" value="1"/>
</dbReference>
<dbReference type="SMART" id="SM00271">
    <property type="entry name" value="DnaJ"/>
    <property type="match status" value="1"/>
</dbReference>
<dbReference type="PRINTS" id="PR00625">
    <property type="entry name" value="JDOMAIN"/>
</dbReference>
<organism evidence="2">
    <name type="scientific">marine metagenome</name>
    <dbReference type="NCBI Taxonomy" id="408172"/>
    <lineage>
        <taxon>unclassified sequences</taxon>
        <taxon>metagenomes</taxon>
        <taxon>ecological metagenomes</taxon>
    </lineage>
</organism>
<dbReference type="PANTHER" id="PTHR44240:SF10">
    <property type="entry name" value="J DOMAIN-CONTAINING PROTEIN"/>
    <property type="match status" value="1"/>
</dbReference>
<dbReference type="InterPro" id="IPR052276">
    <property type="entry name" value="Diphthamide-biosynth_chaperone"/>
</dbReference>
<sequence length="370" mass="41406">MTESNYDILRISEGASKREIREAYRNLVLEIHSDRGGNDEQFKKIKQAYEDLKIGKKYADSIKVKKEKAKVFSGDSASDKRRKNLLLSSDISIEMKSAEEWVAALNRANTTGVRLFGSKELGQMEFERKPTKTLSMKGKFWAGHFKYDNPIIMWGSITSPYFSPYERYKSHIHVTSGSFRLIDSLANKYDIDGGAKITVTNGDIEVGNVSGRRESVPDPQGRVGMSVTREHFTELNAPNGKLVTGSIRDTVKLNADTVVVLNLVDNVKVTGKNILVYGSKVTYDVEFFLKKGGKIRFYDQGSGFDISDDATILLENGKKFKIRDIKHAQMISNGGQDVSYEYLDSIGSKKYTKTNGLNTKLGSLGKIFGR</sequence>
<dbReference type="Gene3D" id="1.10.287.110">
    <property type="entry name" value="DnaJ domain"/>
    <property type="match status" value="1"/>
</dbReference>
<proteinExistence type="predicted"/>
<protein>
    <recommendedName>
        <fullName evidence="1">J domain-containing protein</fullName>
    </recommendedName>
</protein>
<dbReference type="PROSITE" id="PS50076">
    <property type="entry name" value="DNAJ_2"/>
    <property type="match status" value="1"/>
</dbReference>
<gene>
    <name evidence="2" type="ORF">METZ01_LOCUS79447</name>
</gene>
<evidence type="ECO:0000259" key="1">
    <source>
        <dbReference type="PROSITE" id="PS50076"/>
    </source>
</evidence>
<feature type="domain" description="J" evidence="1">
    <location>
        <begin position="4"/>
        <end position="57"/>
    </location>
</feature>